<feature type="compositionally biased region" description="Basic and acidic residues" evidence="7">
    <location>
        <begin position="786"/>
        <end position="806"/>
    </location>
</feature>
<dbReference type="InterPro" id="IPR029058">
    <property type="entry name" value="AB_hydrolase_fold"/>
</dbReference>
<dbReference type="Pfam" id="PF05705">
    <property type="entry name" value="DUF829"/>
    <property type="match status" value="1"/>
</dbReference>
<keyword evidence="2" id="KW-0812">Transmembrane</keyword>
<evidence type="ECO:0000256" key="3">
    <source>
        <dbReference type="ARBA" id="ARBA00022989"/>
    </source>
</evidence>
<evidence type="ECO:0000256" key="2">
    <source>
        <dbReference type="ARBA" id="ARBA00022692"/>
    </source>
</evidence>
<evidence type="ECO:0000256" key="1">
    <source>
        <dbReference type="ARBA" id="ARBA00007387"/>
    </source>
</evidence>
<feature type="region of interest" description="Disordered" evidence="7">
    <location>
        <begin position="832"/>
        <end position="851"/>
    </location>
</feature>
<dbReference type="InterPro" id="IPR008547">
    <property type="entry name" value="DUF829_TMEM53"/>
</dbReference>
<feature type="region of interest" description="Disordered" evidence="7">
    <location>
        <begin position="705"/>
        <end position="726"/>
    </location>
</feature>
<dbReference type="OrthoDB" id="77878at2759"/>
<dbReference type="EMBL" id="CP097509">
    <property type="protein sequence ID" value="URE18390.1"/>
    <property type="molecule type" value="Genomic_DNA"/>
</dbReference>
<evidence type="ECO:0000256" key="6">
    <source>
        <dbReference type="ARBA" id="ARBA00034303"/>
    </source>
</evidence>
<feature type="region of interest" description="Disordered" evidence="7">
    <location>
        <begin position="28"/>
        <end position="47"/>
    </location>
</feature>
<dbReference type="AlphaFoldDB" id="A0A9E7GW09"/>
<dbReference type="EMBL" id="CP097509">
    <property type="protein sequence ID" value="URE18392.1"/>
    <property type="molecule type" value="Genomic_DNA"/>
</dbReference>
<dbReference type="PANTHER" id="PTHR12265:SF30">
    <property type="entry name" value="TRANSMEMBRANE PROTEIN 53"/>
    <property type="match status" value="1"/>
</dbReference>
<dbReference type="PANTHER" id="PTHR12265">
    <property type="entry name" value="TRANSMEMBRANE PROTEIN 53"/>
    <property type="match status" value="1"/>
</dbReference>
<evidence type="ECO:0000313" key="8">
    <source>
        <dbReference type="EMBL" id="URE18393.1"/>
    </source>
</evidence>
<name>A0A9E7GW09_9LILI</name>
<evidence type="ECO:0008006" key="10">
    <source>
        <dbReference type="Google" id="ProtNLM"/>
    </source>
</evidence>
<sequence length="900" mass="96924">MASLYGILHRPLSAAAAVAVAAVSSALPDRVSSQPNRSDSDAAAPTHVLLPETEPAARRMSVSDISSLPFLPLDRKRSAHLPDSVFVSSPFPMASPAVLSPYEYAKLANPKKNDEFPPAIASSPSDVMYRWHLPDPNASGVAGSDHCSRAKSQTVVILLGWLGAKQRHLKKYADWYTSRGFHVVTFTFPLADVMSYRIGGKVEQDVQLLAEHLVDWVSEENGTNLVFHTFSNTGWLTYGVLLEKFRKQDPSVIGRIKGCVVDSAPVAAPDPQVWASGFSAAFLKKQSVATKGMVGSNDSGMGMMDTGDSSLGPKPAVAESALLVVLEKFFEVVLNLPAINRRLSDVLDLLTSEQPKCPQLYIYSSADRVIPAKSVESFVEAQRRAGHEVRACDFLSSPHVDHFRSHPGLYSSQLANFLEDCLLTYPAEEPTFPLESNLLLPLGLPLNLLLQTSMPYGSVFLGAHSKTMSRALVSASAHDNRDHPKHLEGTGERERERLGFKLASALVISTAKFNHGQRDRFPVAESQPSMMALQKSTERQKKAVFEYTQSSWGDETPSPSMTLSKAFGPLFAFGDSSLCSVPPLLAPLGGPLAHGGNPEEEHEPDSSMAKRKLPIELLHKYLASVGSEADESIGSIKGYLNPLLLDVAHDGEAGRGGCKREAERRHVVHRNQEVPGGKRQNRVAGEVERHRRHAHALVPEKAVAGVKDGHPGRPWQARGGRPEGVAQRRVGRVWQSGDRGAGVHDHPALPFLGELEHVLEDRQPHPADAEAQQAHVVEAGGPQVAEQRDPHGTHRDGRRPAEDERAGGGVRAAADKAVAEGAAGLAAELAHERHGPPAQAQNSGGAHEEAAVAVAAPDGHVPDGARPEGQRLQRQGALRGGPVAVRDGIPAVARMAPCRR</sequence>
<dbReference type="Gene3D" id="3.40.50.1820">
    <property type="entry name" value="alpha/beta hydrolase"/>
    <property type="match status" value="1"/>
</dbReference>
<reference evidence="8" key="1">
    <citation type="submission" date="2022-05" db="EMBL/GenBank/DDBJ databases">
        <title>The Musa troglodytarum L. genome provides insights into the mechanism of non-climacteric behaviour and enrichment of carotenoids.</title>
        <authorList>
            <person name="Wang J."/>
        </authorList>
    </citation>
    <scope>NUCLEOTIDE SEQUENCE</scope>
    <source>
        <tissue evidence="8">Leaf</tissue>
    </source>
</reference>
<dbReference type="EMBL" id="CP097509">
    <property type="protein sequence ID" value="URE18393.1"/>
    <property type="molecule type" value="Genomic_DNA"/>
</dbReference>
<feature type="region of interest" description="Disordered" evidence="7">
    <location>
        <begin position="782"/>
        <end position="814"/>
    </location>
</feature>
<proteinExistence type="inferred from homology"/>
<gene>
    <name evidence="8" type="ORF">MUK42_35396</name>
</gene>
<keyword evidence="5" id="KW-0539">Nucleus</keyword>
<keyword evidence="4" id="KW-0472">Membrane</keyword>
<dbReference type="SUPFAM" id="SSF53474">
    <property type="entry name" value="alpha/beta-Hydrolases"/>
    <property type="match status" value="1"/>
</dbReference>
<accession>A0A9E7GW09</accession>
<protein>
    <recommendedName>
        <fullName evidence="10">Transmembrane protein 53</fullName>
    </recommendedName>
</protein>
<dbReference type="Proteomes" id="UP001055439">
    <property type="component" value="Chromosome 7"/>
</dbReference>
<organism evidence="8 9">
    <name type="scientific">Musa troglodytarum</name>
    <name type="common">fe'i banana</name>
    <dbReference type="NCBI Taxonomy" id="320322"/>
    <lineage>
        <taxon>Eukaryota</taxon>
        <taxon>Viridiplantae</taxon>
        <taxon>Streptophyta</taxon>
        <taxon>Embryophyta</taxon>
        <taxon>Tracheophyta</taxon>
        <taxon>Spermatophyta</taxon>
        <taxon>Magnoliopsida</taxon>
        <taxon>Liliopsida</taxon>
        <taxon>Zingiberales</taxon>
        <taxon>Musaceae</taxon>
        <taxon>Musa</taxon>
    </lineage>
</organism>
<evidence type="ECO:0000256" key="5">
    <source>
        <dbReference type="ARBA" id="ARBA00023242"/>
    </source>
</evidence>
<comment type="similarity">
    <text evidence="1">Belongs to the TMEM53 family.</text>
</comment>
<evidence type="ECO:0000256" key="7">
    <source>
        <dbReference type="SAM" id="MobiDB-lite"/>
    </source>
</evidence>
<dbReference type="GO" id="GO:0005640">
    <property type="term" value="C:nuclear outer membrane"/>
    <property type="evidence" value="ECO:0007669"/>
    <property type="project" value="UniProtKB-SubCell"/>
</dbReference>
<evidence type="ECO:0000256" key="4">
    <source>
        <dbReference type="ARBA" id="ARBA00023136"/>
    </source>
</evidence>
<evidence type="ECO:0000313" key="9">
    <source>
        <dbReference type="Proteomes" id="UP001055439"/>
    </source>
</evidence>
<keyword evidence="3" id="KW-1133">Transmembrane helix</keyword>
<keyword evidence="9" id="KW-1185">Reference proteome</keyword>
<comment type="subcellular location">
    <subcellularLocation>
        <location evidence="6">Nucleus outer membrane</location>
        <topology evidence="6">Single-pass membrane protein</topology>
    </subcellularLocation>
</comment>